<dbReference type="EMBL" id="LUGH01000029">
    <property type="protein sequence ID" value="OBZ90906.1"/>
    <property type="molecule type" value="Genomic_DNA"/>
</dbReference>
<dbReference type="OrthoDB" id="2247048at2759"/>
<evidence type="ECO:0000313" key="2">
    <source>
        <dbReference type="Proteomes" id="UP000093000"/>
    </source>
</evidence>
<dbReference type="AlphaFoldDB" id="A0A1C7NR68"/>
<dbReference type="InParanoid" id="A0A1C7NR68"/>
<keyword evidence="2" id="KW-1185">Reference proteome</keyword>
<protein>
    <submittedName>
        <fullName evidence="1">Uncharacterized protein</fullName>
    </submittedName>
</protein>
<gene>
    <name evidence="1" type="ORF">A0J61_01037</name>
</gene>
<name>A0A1C7NR68_9FUNG</name>
<proteinExistence type="predicted"/>
<reference evidence="1 2" key="1">
    <citation type="submission" date="2016-03" db="EMBL/GenBank/DDBJ databases">
        <title>Choanephora cucurbitarum.</title>
        <authorList>
            <person name="Min B."/>
            <person name="Park H."/>
            <person name="Park J.-H."/>
            <person name="Shin H.-D."/>
            <person name="Choi I.-G."/>
        </authorList>
    </citation>
    <scope>NUCLEOTIDE SEQUENCE [LARGE SCALE GENOMIC DNA]</scope>
    <source>
        <strain evidence="1 2">KUS-F28377</strain>
    </source>
</reference>
<accession>A0A1C7NR68</accession>
<sequence>MNVQFLYKDGQGHVDENGVEPMDLVVDKALFAMEAPLERPSNPVIRPVINSYAISNVIHENFPFFFFFCKCLNASAATRQLDIHIRAAQRWTKRYYEDPESILEKRRKSQNPSAVVAEVAEILTQNFVDFDVSRCTICECDINFRCWLNVSSRVPKRIKKEKDWT</sequence>
<dbReference type="Proteomes" id="UP000093000">
    <property type="component" value="Unassembled WGS sequence"/>
</dbReference>
<organism evidence="1 2">
    <name type="scientific">Choanephora cucurbitarum</name>
    <dbReference type="NCBI Taxonomy" id="101091"/>
    <lineage>
        <taxon>Eukaryota</taxon>
        <taxon>Fungi</taxon>
        <taxon>Fungi incertae sedis</taxon>
        <taxon>Mucoromycota</taxon>
        <taxon>Mucoromycotina</taxon>
        <taxon>Mucoromycetes</taxon>
        <taxon>Mucorales</taxon>
        <taxon>Mucorineae</taxon>
        <taxon>Choanephoraceae</taxon>
        <taxon>Choanephoroideae</taxon>
        <taxon>Choanephora</taxon>
    </lineage>
</organism>
<dbReference type="STRING" id="101091.A0A1C7NR68"/>
<evidence type="ECO:0000313" key="1">
    <source>
        <dbReference type="EMBL" id="OBZ90906.1"/>
    </source>
</evidence>
<comment type="caution">
    <text evidence="1">The sequence shown here is derived from an EMBL/GenBank/DDBJ whole genome shotgun (WGS) entry which is preliminary data.</text>
</comment>